<evidence type="ECO:0000313" key="2">
    <source>
        <dbReference type="Proteomes" id="UP001372338"/>
    </source>
</evidence>
<accession>A0AAN9IX01</accession>
<protein>
    <submittedName>
        <fullName evidence="1">Uncharacterized protein</fullName>
    </submittedName>
</protein>
<sequence length="151" mass="17234">MGVHRELSDSDMSLKERCSGRLDMATVQKFTVHDNRESVKESSAAGDFVSEEDFICSSIELDSINSIGEGFLSDTNFGTTFELNTLRNNEYEGLKEDLEFGKVKKLENFPDIDIDIIGELRKLEEESRLQNSEVNNIGKLRENFRICAKKW</sequence>
<comment type="caution">
    <text evidence="1">The sequence shown here is derived from an EMBL/GenBank/DDBJ whole genome shotgun (WGS) entry which is preliminary data.</text>
</comment>
<reference evidence="1 2" key="1">
    <citation type="submission" date="2024-01" db="EMBL/GenBank/DDBJ databases">
        <title>The genomes of 5 underutilized Papilionoideae crops provide insights into root nodulation and disease resistanc.</title>
        <authorList>
            <person name="Yuan L."/>
        </authorList>
    </citation>
    <scope>NUCLEOTIDE SEQUENCE [LARGE SCALE GENOMIC DNA]</scope>
    <source>
        <strain evidence="1">ZHUSHIDOU_FW_LH</strain>
        <tissue evidence="1">Leaf</tissue>
    </source>
</reference>
<dbReference type="EMBL" id="JAYWIO010000001">
    <property type="protein sequence ID" value="KAK7287443.1"/>
    <property type="molecule type" value="Genomic_DNA"/>
</dbReference>
<organism evidence="1 2">
    <name type="scientific">Crotalaria pallida</name>
    <name type="common">Smooth rattlebox</name>
    <name type="synonym">Crotalaria striata</name>
    <dbReference type="NCBI Taxonomy" id="3830"/>
    <lineage>
        <taxon>Eukaryota</taxon>
        <taxon>Viridiplantae</taxon>
        <taxon>Streptophyta</taxon>
        <taxon>Embryophyta</taxon>
        <taxon>Tracheophyta</taxon>
        <taxon>Spermatophyta</taxon>
        <taxon>Magnoliopsida</taxon>
        <taxon>eudicotyledons</taxon>
        <taxon>Gunneridae</taxon>
        <taxon>Pentapetalae</taxon>
        <taxon>rosids</taxon>
        <taxon>fabids</taxon>
        <taxon>Fabales</taxon>
        <taxon>Fabaceae</taxon>
        <taxon>Papilionoideae</taxon>
        <taxon>50 kb inversion clade</taxon>
        <taxon>genistoids sensu lato</taxon>
        <taxon>core genistoids</taxon>
        <taxon>Crotalarieae</taxon>
        <taxon>Crotalaria</taxon>
    </lineage>
</organism>
<evidence type="ECO:0000313" key="1">
    <source>
        <dbReference type="EMBL" id="KAK7287443.1"/>
    </source>
</evidence>
<dbReference type="Proteomes" id="UP001372338">
    <property type="component" value="Unassembled WGS sequence"/>
</dbReference>
<gene>
    <name evidence="1" type="ORF">RIF29_00721</name>
</gene>
<proteinExistence type="predicted"/>
<dbReference type="AlphaFoldDB" id="A0AAN9IX01"/>
<name>A0AAN9IX01_CROPI</name>
<keyword evidence="2" id="KW-1185">Reference proteome</keyword>